<reference evidence="1" key="1">
    <citation type="journal article" date="2017" name="Proc. Natl. Acad. Sci. U.S.A.">
        <title>Comparative genomics uncovers the prolific and distinctive metabolic potential of the cyanobacterial genus Moorea.</title>
        <authorList>
            <person name="Leao T."/>
            <person name="Castelao G."/>
            <person name="Korobeynikov A."/>
            <person name="Monroe E.A."/>
            <person name="Podell S."/>
            <person name="Glukhov E."/>
            <person name="Allen E.E."/>
            <person name="Gerwick W.H."/>
            <person name="Gerwick L."/>
        </authorList>
    </citation>
    <scope>NUCLEOTIDE SEQUENCE</scope>
    <source>
        <strain evidence="1">JHB</strain>
    </source>
</reference>
<gene>
    <name evidence="1" type="ORF">BJP36_35670</name>
</gene>
<dbReference type="EMBL" id="CP017708">
    <property type="protein sequence ID" value="WAN69432.1"/>
    <property type="molecule type" value="Genomic_DNA"/>
</dbReference>
<name>A0A9Q9STN5_MOOP1</name>
<accession>A0A9Q9STN5</accession>
<proteinExistence type="predicted"/>
<protein>
    <submittedName>
        <fullName evidence="1">Uncharacterized protein</fullName>
    </submittedName>
</protein>
<reference evidence="1" key="2">
    <citation type="submission" date="2022-10" db="EMBL/GenBank/DDBJ databases">
        <authorList>
            <person name="Ngo T.-E."/>
        </authorList>
    </citation>
    <scope>NUCLEOTIDE SEQUENCE</scope>
    <source>
        <strain evidence="1">JHB</strain>
    </source>
</reference>
<dbReference type="AlphaFoldDB" id="A0A9Q9STN5"/>
<sequence length="64" mass="7200">MSRGDRASLAGSINYGKAAKQLIGSNLEIFRLFFRITSPAPRKFSENLRFSSIKINIAKKNIKK</sequence>
<dbReference type="Proteomes" id="UP000176944">
    <property type="component" value="Chromosome"/>
</dbReference>
<organism evidence="1">
    <name type="scientific">Moorena producens (strain JHB)</name>
    <dbReference type="NCBI Taxonomy" id="1454205"/>
    <lineage>
        <taxon>Bacteria</taxon>
        <taxon>Bacillati</taxon>
        <taxon>Cyanobacteriota</taxon>
        <taxon>Cyanophyceae</taxon>
        <taxon>Coleofasciculales</taxon>
        <taxon>Coleofasciculaceae</taxon>
        <taxon>Moorena</taxon>
    </lineage>
</organism>
<evidence type="ECO:0000313" key="1">
    <source>
        <dbReference type="EMBL" id="WAN69432.1"/>
    </source>
</evidence>